<dbReference type="Pfam" id="PF04143">
    <property type="entry name" value="Sulf_transp"/>
    <property type="match status" value="1"/>
</dbReference>
<dbReference type="Proteomes" id="UP001144372">
    <property type="component" value="Unassembled WGS sequence"/>
</dbReference>
<dbReference type="RefSeq" id="WP_281795890.1">
    <property type="nucleotide sequence ID" value="NZ_BSDR01000001.1"/>
</dbReference>
<keyword evidence="4" id="KW-0997">Cell inner membrane</keyword>
<comment type="similarity">
    <text evidence="8">Belongs to the TsuA/YedE (TC 9.B.102) family.</text>
</comment>
<comment type="subcellular location">
    <subcellularLocation>
        <location evidence="1">Cell inner membrane</location>
        <topology evidence="1">Multi-pass membrane protein</topology>
    </subcellularLocation>
</comment>
<reference evidence="10" key="1">
    <citation type="submission" date="2022-12" db="EMBL/GenBank/DDBJ databases">
        <title>Reference genome sequencing for broad-spectrum identification of bacterial and archaeal isolates by mass spectrometry.</title>
        <authorList>
            <person name="Sekiguchi Y."/>
            <person name="Tourlousse D.M."/>
        </authorList>
    </citation>
    <scope>NUCLEOTIDE SEQUENCE</scope>
    <source>
        <strain evidence="10">ASRB1</strain>
    </source>
</reference>
<dbReference type="EMBL" id="BSDR01000001">
    <property type="protein sequence ID" value="GLI35827.1"/>
    <property type="molecule type" value="Genomic_DNA"/>
</dbReference>
<keyword evidence="6 9" id="KW-1133">Transmembrane helix</keyword>
<organism evidence="10 11">
    <name type="scientific">Desulforhabdus amnigena</name>
    <dbReference type="NCBI Taxonomy" id="40218"/>
    <lineage>
        <taxon>Bacteria</taxon>
        <taxon>Pseudomonadati</taxon>
        <taxon>Thermodesulfobacteriota</taxon>
        <taxon>Syntrophobacteria</taxon>
        <taxon>Syntrophobacterales</taxon>
        <taxon>Syntrophobacteraceae</taxon>
        <taxon>Desulforhabdus</taxon>
    </lineage>
</organism>
<evidence type="ECO:0008006" key="12">
    <source>
        <dbReference type="Google" id="ProtNLM"/>
    </source>
</evidence>
<proteinExistence type="inferred from homology"/>
<sequence length="172" mass="18070">MKNKQMRKDFMNPYLAGVLLGFTLLASFIVLGAGLGASGGIARFAASLEGALAESHTLSSEYFGRWGSSPMSYYLVFMLLGTFLGGLFSAVQAERLAFKLERGKASPPGLRAGLALCGGIIVGFASRLAQGCTSGQALTGGAMLLTGSLIFLVCIFAGGYAAAYFVRRQWDD</sequence>
<evidence type="ECO:0000313" key="10">
    <source>
        <dbReference type="EMBL" id="GLI35827.1"/>
    </source>
</evidence>
<keyword evidence="7 9" id="KW-0472">Membrane</keyword>
<feature type="transmembrane region" description="Helical" evidence="9">
    <location>
        <begin position="142"/>
        <end position="166"/>
    </location>
</feature>
<dbReference type="PANTHER" id="PTHR30574">
    <property type="entry name" value="INNER MEMBRANE PROTEIN YEDE"/>
    <property type="match status" value="1"/>
</dbReference>
<name>A0A9W6FVX3_9BACT</name>
<evidence type="ECO:0000256" key="4">
    <source>
        <dbReference type="ARBA" id="ARBA00022519"/>
    </source>
</evidence>
<evidence type="ECO:0000256" key="2">
    <source>
        <dbReference type="ARBA" id="ARBA00022448"/>
    </source>
</evidence>
<keyword evidence="3" id="KW-1003">Cell membrane</keyword>
<accession>A0A9W6FVX3</accession>
<evidence type="ECO:0000256" key="3">
    <source>
        <dbReference type="ARBA" id="ARBA00022475"/>
    </source>
</evidence>
<evidence type="ECO:0000256" key="6">
    <source>
        <dbReference type="ARBA" id="ARBA00022989"/>
    </source>
</evidence>
<dbReference type="InterPro" id="IPR007272">
    <property type="entry name" value="Sulf_transp_TsuA/YedE"/>
</dbReference>
<dbReference type="GO" id="GO:0005886">
    <property type="term" value="C:plasma membrane"/>
    <property type="evidence" value="ECO:0007669"/>
    <property type="project" value="UniProtKB-SubCell"/>
</dbReference>
<keyword evidence="2" id="KW-0813">Transport</keyword>
<gene>
    <name evidence="10" type="ORF">DAMNIGENAA_32600</name>
</gene>
<evidence type="ECO:0000313" key="11">
    <source>
        <dbReference type="Proteomes" id="UP001144372"/>
    </source>
</evidence>
<feature type="transmembrane region" description="Helical" evidence="9">
    <location>
        <begin position="112"/>
        <end position="130"/>
    </location>
</feature>
<evidence type="ECO:0000256" key="9">
    <source>
        <dbReference type="SAM" id="Phobius"/>
    </source>
</evidence>
<keyword evidence="11" id="KW-1185">Reference proteome</keyword>
<feature type="transmembrane region" description="Helical" evidence="9">
    <location>
        <begin position="71"/>
        <end position="91"/>
    </location>
</feature>
<protein>
    <recommendedName>
        <fullName evidence="12">Sulphur transport domain-containing protein</fullName>
    </recommendedName>
</protein>
<dbReference type="AlphaFoldDB" id="A0A9W6FVX3"/>
<evidence type="ECO:0000256" key="7">
    <source>
        <dbReference type="ARBA" id="ARBA00023136"/>
    </source>
</evidence>
<evidence type="ECO:0000256" key="8">
    <source>
        <dbReference type="ARBA" id="ARBA00035655"/>
    </source>
</evidence>
<dbReference type="PANTHER" id="PTHR30574:SF1">
    <property type="entry name" value="SULPHUR TRANSPORT DOMAIN-CONTAINING PROTEIN"/>
    <property type="match status" value="1"/>
</dbReference>
<evidence type="ECO:0000256" key="5">
    <source>
        <dbReference type="ARBA" id="ARBA00022692"/>
    </source>
</evidence>
<keyword evidence="5 9" id="KW-0812">Transmembrane</keyword>
<evidence type="ECO:0000256" key="1">
    <source>
        <dbReference type="ARBA" id="ARBA00004429"/>
    </source>
</evidence>
<comment type="caution">
    <text evidence="10">The sequence shown here is derived from an EMBL/GenBank/DDBJ whole genome shotgun (WGS) entry which is preliminary data.</text>
</comment>